<feature type="transmembrane region" description="Helical" evidence="2">
    <location>
        <begin position="52"/>
        <end position="77"/>
    </location>
</feature>
<keyword evidence="2" id="KW-0812">Transmembrane</keyword>
<name>A0ABW1ADU8_9ACTN</name>
<protein>
    <submittedName>
        <fullName evidence="3">Uncharacterized protein</fullName>
    </submittedName>
</protein>
<dbReference type="RefSeq" id="WP_378288957.1">
    <property type="nucleotide sequence ID" value="NZ_JBHSON010000094.1"/>
</dbReference>
<feature type="region of interest" description="Disordered" evidence="1">
    <location>
        <begin position="1"/>
        <end position="54"/>
    </location>
</feature>
<evidence type="ECO:0000256" key="1">
    <source>
        <dbReference type="SAM" id="MobiDB-lite"/>
    </source>
</evidence>
<dbReference type="EMBL" id="JBHSON010000094">
    <property type="protein sequence ID" value="MFC5752706.1"/>
    <property type="molecule type" value="Genomic_DNA"/>
</dbReference>
<feature type="compositionally biased region" description="Gly residues" evidence="1">
    <location>
        <begin position="83"/>
        <end position="92"/>
    </location>
</feature>
<feature type="compositionally biased region" description="Pro residues" evidence="1">
    <location>
        <begin position="1"/>
        <end position="30"/>
    </location>
</feature>
<keyword evidence="4" id="KW-1185">Reference proteome</keyword>
<dbReference type="Proteomes" id="UP001596074">
    <property type="component" value="Unassembled WGS sequence"/>
</dbReference>
<keyword evidence="2" id="KW-0472">Membrane</keyword>
<proteinExistence type="predicted"/>
<gene>
    <name evidence="3" type="ORF">ACFPZN_44435</name>
</gene>
<reference evidence="4" key="1">
    <citation type="journal article" date="2019" name="Int. J. Syst. Evol. Microbiol.">
        <title>The Global Catalogue of Microorganisms (GCM) 10K type strain sequencing project: providing services to taxonomists for standard genome sequencing and annotation.</title>
        <authorList>
            <consortium name="The Broad Institute Genomics Platform"/>
            <consortium name="The Broad Institute Genome Sequencing Center for Infectious Disease"/>
            <person name="Wu L."/>
            <person name="Ma J."/>
        </authorList>
    </citation>
    <scope>NUCLEOTIDE SEQUENCE [LARGE SCALE GENOMIC DNA]</scope>
    <source>
        <strain evidence="4">KCTC 42087</strain>
    </source>
</reference>
<comment type="caution">
    <text evidence="3">The sequence shown here is derived from an EMBL/GenBank/DDBJ whole genome shotgun (WGS) entry which is preliminary data.</text>
</comment>
<feature type="compositionally biased region" description="Basic residues" evidence="1">
    <location>
        <begin position="39"/>
        <end position="52"/>
    </location>
</feature>
<evidence type="ECO:0000256" key="2">
    <source>
        <dbReference type="SAM" id="Phobius"/>
    </source>
</evidence>
<feature type="region of interest" description="Disordered" evidence="1">
    <location>
        <begin position="83"/>
        <end position="117"/>
    </location>
</feature>
<keyword evidence="2" id="KW-1133">Transmembrane helix</keyword>
<evidence type="ECO:0000313" key="4">
    <source>
        <dbReference type="Proteomes" id="UP001596074"/>
    </source>
</evidence>
<accession>A0ABW1ADU8</accession>
<sequence length="274" mass="28356">MSNRPMPPGMPPGPPGPPPGRPGRPGPPGRHPGTGPLPRGHRSHRRRKKRGAARLGIAGALTGVVGIAAIAAGIVVFRPDDGGPGGSGGGGAPSLNGGTQDAPGSVSAPQTGPVLSVTTPEGYGYGLAAIRAGVDQKPLSDSPPLTENGMTYAYADYVLTNNQRRPALLDHPADLFMPRSQVAESARERCMPQPGIPEDMCTLPNRSVVTARVNGSEPPLKEAGDTLIPAGASYVVRVAADLPVKDGVKPEDLKLYVWNARYTSDRKGIELAFP</sequence>
<organism evidence="3 4">
    <name type="scientific">Actinomadura rugatobispora</name>
    <dbReference type="NCBI Taxonomy" id="1994"/>
    <lineage>
        <taxon>Bacteria</taxon>
        <taxon>Bacillati</taxon>
        <taxon>Actinomycetota</taxon>
        <taxon>Actinomycetes</taxon>
        <taxon>Streptosporangiales</taxon>
        <taxon>Thermomonosporaceae</taxon>
        <taxon>Actinomadura</taxon>
    </lineage>
</organism>
<evidence type="ECO:0000313" key="3">
    <source>
        <dbReference type="EMBL" id="MFC5752706.1"/>
    </source>
</evidence>